<organism evidence="2 3">
    <name type="scientific">Exophiala bonariae</name>
    <dbReference type="NCBI Taxonomy" id="1690606"/>
    <lineage>
        <taxon>Eukaryota</taxon>
        <taxon>Fungi</taxon>
        <taxon>Dikarya</taxon>
        <taxon>Ascomycota</taxon>
        <taxon>Pezizomycotina</taxon>
        <taxon>Eurotiomycetes</taxon>
        <taxon>Chaetothyriomycetidae</taxon>
        <taxon>Chaetothyriales</taxon>
        <taxon>Herpotrichiellaceae</taxon>
        <taxon>Exophiala</taxon>
    </lineage>
</organism>
<dbReference type="PANTHER" id="PTHR42090">
    <property type="match status" value="1"/>
</dbReference>
<sequence length="193" mass="20901">MALQGAPRVLRGCSTAKVRIVPLWQTRAFTSSRHNPNAAESVSPSGQSPSSQKKREALEDRNAIDRQSDETSKSGTDDVVAAQSNIAFSEVEYDNDPSELRSKAERQSHWSNPLDASPANQSLSQQTAEVEGGAKKKTVIVKEETRSYRGKKATGEHNVEAGFEKRVFAGSTTGGKLKGKGHKDPPIVEQGVR</sequence>
<dbReference type="Proteomes" id="UP001358417">
    <property type="component" value="Unassembled WGS sequence"/>
</dbReference>
<dbReference type="GeneID" id="89974761"/>
<keyword evidence="3" id="KW-1185">Reference proteome</keyword>
<comment type="caution">
    <text evidence="2">The sequence shown here is derived from an EMBL/GenBank/DDBJ whole genome shotgun (WGS) entry which is preliminary data.</text>
</comment>
<accession>A0AAV9N3V7</accession>
<evidence type="ECO:0000313" key="2">
    <source>
        <dbReference type="EMBL" id="KAK5047493.1"/>
    </source>
</evidence>
<feature type="region of interest" description="Disordered" evidence="1">
    <location>
        <begin position="171"/>
        <end position="193"/>
    </location>
</feature>
<feature type="compositionally biased region" description="Polar residues" evidence="1">
    <location>
        <begin position="30"/>
        <end position="40"/>
    </location>
</feature>
<dbReference type="PANTHER" id="PTHR42090:SF1">
    <property type="match status" value="1"/>
</dbReference>
<evidence type="ECO:0000313" key="3">
    <source>
        <dbReference type="Proteomes" id="UP001358417"/>
    </source>
</evidence>
<feature type="compositionally biased region" description="Basic and acidic residues" evidence="1">
    <location>
        <begin position="53"/>
        <end position="76"/>
    </location>
</feature>
<feature type="compositionally biased region" description="Polar residues" evidence="1">
    <location>
        <begin position="118"/>
        <end position="128"/>
    </location>
</feature>
<dbReference type="RefSeq" id="XP_064703037.1">
    <property type="nucleotide sequence ID" value="XM_064850150.1"/>
</dbReference>
<feature type="compositionally biased region" description="Basic and acidic residues" evidence="1">
    <location>
        <begin position="182"/>
        <end position="193"/>
    </location>
</feature>
<dbReference type="AlphaFoldDB" id="A0AAV9N3V7"/>
<evidence type="ECO:0000256" key="1">
    <source>
        <dbReference type="SAM" id="MobiDB-lite"/>
    </source>
</evidence>
<gene>
    <name evidence="2" type="ORF">LTR84_006590</name>
</gene>
<proteinExistence type="predicted"/>
<feature type="compositionally biased region" description="Basic and acidic residues" evidence="1">
    <location>
        <begin position="98"/>
        <end position="108"/>
    </location>
</feature>
<feature type="compositionally biased region" description="Low complexity" evidence="1">
    <location>
        <begin position="41"/>
        <end position="51"/>
    </location>
</feature>
<name>A0AAV9N3V7_9EURO</name>
<evidence type="ECO:0008006" key="4">
    <source>
        <dbReference type="Google" id="ProtNLM"/>
    </source>
</evidence>
<reference evidence="2 3" key="1">
    <citation type="submission" date="2023-08" db="EMBL/GenBank/DDBJ databases">
        <title>Black Yeasts Isolated from many extreme environments.</title>
        <authorList>
            <person name="Coleine C."/>
            <person name="Stajich J.E."/>
            <person name="Selbmann L."/>
        </authorList>
    </citation>
    <scope>NUCLEOTIDE SEQUENCE [LARGE SCALE GENOMIC DNA]</scope>
    <source>
        <strain evidence="2 3">CCFEE 5792</strain>
    </source>
</reference>
<dbReference type="EMBL" id="JAVRRD010000025">
    <property type="protein sequence ID" value="KAK5047493.1"/>
    <property type="molecule type" value="Genomic_DNA"/>
</dbReference>
<protein>
    <recommendedName>
        <fullName evidence="4">Srp40 C-terminal domain-containing protein</fullName>
    </recommendedName>
</protein>
<feature type="region of interest" description="Disordered" evidence="1">
    <location>
        <begin position="30"/>
        <end position="135"/>
    </location>
</feature>